<feature type="region of interest" description="Disordered" evidence="1">
    <location>
        <begin position="696"/>
        <end position="717"/>
    </location>
</feature>
<keyword evidence="2" id="KW-1133">Transmembrane helix</keyword>
<feature type="transmembrane region" description="Helical" evidence="2">
    <location>
        <begin position="1005"/>
        <end position="1024"/>
    </location>
</feature>
<dbReference type="Proteomes" id="UP000265745">
    <property type="component" value="Unassembled WGS sequence"/>
</dbReference>
<sequence>MSNKVCILDQGPACEPDKLIVEIVGKEHPDSQKLLICDAQGQPLEAVTAAAVEESISGEGVSSLLKVWDWDEQPGETLYLEIASESGEPIRLPLLSDLRVTARQDEAQLNQIVPVVPCTALPGIRRPNDLGIPVLVRSGYIYVFYRQKLWRELEVRFTDTGTYFHDIDVESYRRGERGFASGKREATGVALEDIWLPAQWNGRRAGPVQLMFSEVQLNSARLAYLESHEMRLSSRTRSPNLLVSEPVWQRRWADSPDGKTMLETFVGSGSGIASNAGTTRYRMELFTFPVNLCPPQRQRQPAHEWLLDQPALMLCDLSGGYPEQAMASTRQTADVWRAGESVDPPAEFEPEAWRGFYVRSDAGSIDDDAEKLWQAQEAQSDVLQSVRDRQLYAVLLPDSMHRMRHLHARIDCLQELLKICVRLAIEHPHHASALLLHNLAVPPSIGGGRNPLHQSLQSKLGERGKREINVASAAAERAYVWQQLDNAQQILTDGLKSEQYQQCLADHLSLDQFDYQAAMFSAVRLMASIVTSPAQLDPLAINGDIHNAVTGARLHRTGRSPGQQLMREVANRATHPLHVMLWPELKEEELFAAYQRPAQEEPNAGDGRFRATALASLEEQDSPDENTETLDGITLASLMSSGTLQDSFTAHKIFKAGMSVLSKINEILSGAVLAAENGIANLANQTIDNNRTMAGHQADIDRARQDQSRQRSELGARGRAMSIQLHGMNAEHLRQTMPRAFDNALFVRIGNLGNKKITDYYLLGLEDLPEVNIQEAEGKMFGRYLDRDGKPLAMTNGTAARRAGMQIAPEAGTYFVIPRNSETAGILSQLNQAIHQESLASSALLASRASAEQLGADLQRATDNLRRAREGLAARVLNSKPFSAVVLMMEIWNVRVAIEEAEKIGLERGEGRLKVGMFAAYADLMIALEALTSKLVSNQSILSAAGRPFVTLSEQRLGRIVGMRLATHLAKEISVRLLGQVTAGLVFAGLSVSDAIHAARWSDNAVWGHGMMAAGGLLAAGGALLAGSSLLGPVGLAALVLIIGGAAVVALFSNTPFEDWLAGSAFAGESSGTGSQHYLRDPDQSFYRLVGLFAGIRIQIDENPEYDPAALNDGSDSPDALKLRANTCISVRSNIKGMAAQLGSQSLIFRCQLMRNEVRYGHGSLGLSSRATLRPLPSMSHPLFQHDVDDTLVVYVNTPANTRQSHPFQDYDEYHWEVRAQFRLKDPRHDKSWVFPAPEPKVKPVDPARYEEPCFTRTNQLLWADQESHAATGVAG</sequence>
<reference evidence="3 4" key="1">
    <citation type="submission" date="2018-06" db="EMBL/GenBank/DDBJ databases">
        <title>Pseudomonas jilinensis sp. nov., isolated from the production water of Jilin Oilfield in China.</title>
        <authorList>
            <person name="Wang J."/>
        </authorList>
    </citation>
    <scope>NUCLEOTIDE SEQUENCE [LARGE SCALE GENOMIC DNA]</scope>
    <source>
        <strain evidence="3 4">JS15-10A1</strain>
    </source>
</reference>
<dbReference type="CDD" id="cd20705">
    <property type="entry name" value="MIX_I"/>
    <property type="match status" value="1"/>
</dbReference>
<keyword evidence="2" id="KW-0812">Transmembrane</keyword>
<dbReference type="RefSeq" id="WP_119702179.1">
    <property type="nucleotide sequence ID" value="NZ_QJSA01000030.1"/>
</dbReference>
<dbReference type="AlphaFoldDB" id="A0A396RT60"/>
<name>A0A396RT60_9PSED</name>
<evidence type="ECO:0000256" key="2">
    <source>
        <dbReference type="SAM" id="Phobius"/>
    </source>
</evidence>
<gene>
    <name evidence="3" type="ORF">C2846_18340</name>
</gene>
<comment type="caution">
    <text evidence="3">The sequence shown here is derived from an EMBL/GenBank/DDBJ whole genome shotgun (WGS) entry which is preliminary data.</text>
</comment>
<proteinExistence type="predicted"/>
<evidence type="ECO:0000256" key="1">
    <source>
        <dbReference type="SAM" id="MobiDB-lite"/>
    </source>
</evidence>
<keyword evidence="2" id="KW-0472">Membrane</keyword>
<evidence type="ECO:0000313" key="4">
    <source>
        <dbReference type="Proteomes" id="UP000265745"/>
    </source>
</evidence>
<feature type="transmembrane region" description="Helical" evidence="2">
    <location>
        <begin position="1030"/>
        <end position="1052"/>
    </location>
</feature>
<accession>A0A396RT60</accession>
<dbReference type="EMBL" id="QJSA01000030">
    <property type="protein sequence ID" value="RHW19529.1"/>
    <property type="molecule type" value="Genomic_DNA"/>
</dbReference>
<keyword evidence="4" id="KW-1185">Reference proteome</keyword>
<evidence type="ECO:0000313" key="3">
    <source>
        <dbReference type="EMBL" id="RHW19529.1"/>
    </source>
</evidence>
<organism evidence="3 4">
    <name type="scientific">Pseudomonas jilinensis</name>
    <dbReference type="NCBI Taxonomy" id="2078689"/>
    <lineage>
        <taxon>Bacteria</taxon>
        <taxon>Pseudomonadati</taxon>
        <taxon>Pseudomonadota</taxon>
        <taxon>Gammaproteobacteria</taxon>
        <taxon>Pseudomonadales</taxon>
        <taxon>Pseudomonadaceae</taxon>
        <taxon>Pseudomonas</taxon>
    </lineage>
</organism>
<feature type="compositionally biased region" description="Basic and acidic residues" evidence="1">
    <location>
        <begin position="698"/>
        <end position="716"/>
    </location>
</feature>
<protein>
    <submittedName>
        <fullName evidence="3">Uncharacterized protein</fullName>
    </submittedName>
</protein>
<dbReference type="OrthoDB" id="5406083at2"/>
<feature type="transmembrane region" description="Helical" evidence="2">
    <location>
        <begin position="973"/>
        <end position="993"/>
    </location>
</feature>